<evidence type="ECO:0000313" key="3">
    <source>
        <dbReference type="Proteomes" id="UP000535415"/>
    </source>
</evidence>
<protein>
    <recommendedName>
        <fullName evidence="1">DUF2169 domain-containing protein</fullName>
    </recommendedName>
</protein>
<comment type="caution">
    <text evidence="2">The sequence shown here is derived from an EMBL/GenBank/DDBJ whole genome shotgun (WGS) entry which is preliminary data.</text>
</comment>
<organism evidence="2 3">
    <name type="scientific">Yoonia ponticola</name>
    <dbReference type="NCBI Taxonomy" id="1524255"/>
    <lineage>
        <taxon>Bacteria</taxon>
        <taxon>Pseudomonadati</taxon>
        <taxon>Pseudomonadota</taxon>
        <taxon>Alphaproteobacteria</taxon>
        <taxon>Rhodobacterales</taxon>
        <taxon>Paracoccaceae</taxon>
        <taxon>Yoonia</taxon>
    </lineage>
</organism>
<evidence type="ECO:0000313" key="2">
    <source>
        <dbReference type="EMBL" id="MBB5723890.1"/>
    </source>
</evidence>
<proteinExistence type="predicted"/>
<dbReference type="Proteomes" id="UP000535415">
    <property type="component" value="Unassembled WGS sequence"/>
</dbReference>
<reference evidence="2 3" key="1">
    <citation type="submission" date="2020-08" db="EMBL/GenBank/DDBJ databases">
        <title>Genomic Encyclopedia of Type Strains, Phase IV (KMG-IV): sequencing the most valuable type-strain genomes for metagenomic binning, comparative biology and taxonomic classification.</title>
        <authorList>
            <person name="Goeker M."/>
        </authorList>
    </citation>
    <scope>NUCLEOTIDE SEQUENCE [LARGE SCALE GENOMIC DNA]</scope>
    <source>
        <strain evidence="2 3">DSM 101064</strain>
    </source>
</reference>
<gene>
    <name evidence="2" type="ORF">FHS72_003537</name>
</gene>
<evidence type="ECO:0000259" key="1">
    <source>
        <dbReference type="Pfam" id="PF09937"/>
    </source>
</evidence>
<dbReference type="AlphaFoldDB" id="A0A7W9BNT6"/>
<name>A0A7W9BNT6_9RHOB</name>
<accession>A0A7W9BNT6</accession>
<dbReference type="Pfam" id="PF09937">
    <property type="entry name" value="DUF2169"/>
    <property type="match status" value="1"/>
</dbReference>
<dbReference type="InterPro" id="IPR018683">
    <property type="entry name" value="DUF2169"/>
</dbReference>
<dbReference type="RefSeq" id="WP_183531003.1">
    <property type="nucleotide sequence ID" value="NZ_JACIJM010000016.1"/>
</dbReference>
<keyword evidence="3" id="KW-1185">Reference proteome</keyword>
<feature type="domain" description="DUF2169" evidence="1">
    <location>
        <begin position="22"/>
        <end position="308"/>
    </location>
</feature>
<sequence length="337" mass="37115">MNISSTLPISHTAFAHWHTDDTEIGVVVAKATFVLSAEGTVPQLPPPDLELVDVFTGDPATSALDFEQDIAPHKPKTDLVVRGTARSYQGTPRRDWPVTISIPDRLSYGFHVRGPSQWLKPGRKWQLSQPDPVTEVPLTYALAYGGQCTDGEDTHFFEQNPAGLGFMTEAAAAELQSWVAPQIGLLAEFMAATPFEPMAVHGTMPIAKSWLPRRAVAGTFDKAWERDRHPRMPLDYDLGFWNAAPLRLQLGPHLQGDEMIEITGVSHKRETVSLQLPGAKLLLQSRSSANEPPISMALDTIDLDVETIDDGHVAMTLLWRTIVPDRDAFSDAEIIRG</sequence>
<dbReference type="EMBL" id="JACIJM010000016">
    <property type="protein sequence ID" value="MBB5723890.1"/>
    <property type="molecule type" value="Genomic_DNA"/>
</dbReference>